<dbReference type="AlphaFoldDB" id="A0A2P8FPA7"/>
<gene>
    <name evidence="1" type="ORF">CLV60_11650</name>
</gene>
<protein>
    <submittedName>
        <fullName evidence="1">Uncharacterized protein</fullName>
    </submittedName>
</protein>
<name>A0A2P8FPA7_9BACT</name>
<reference evidence="1 2" key="1">
    <citation type="submission" date="2018-03" db="EMBL/GenBank/DDBJ databases">
        <title>Genomic Encyclopedia of Archaeal and Bacterial Type Strains, Phase II (KMG-II): from individual species to whole genera.</title>
        <authorList>
            <person name="Goeker M."/>
        </authorList>
    </citation>
    <scope>NUCLEOTIDE SEQUENCE [LARGE SCALE GENOMIC DNA]</scope>
    <source>
        <strain evidence="1 2">DSM 29057</strain>
    </source>
</reference>
<accession>A0A2P8FPA7</accession>
<dbReference type="EMBL" id="PYAS01000016">
    <property type="protein sequence ID" value="PSL23495.1"/>
    <property type="molecule type" value="Genomic_DNA"/>
</dbReference>
<proteinExistence type="predicted"/>
<organism evidence="1 2">
    <name type="scientific">Dyadobacter jiangsuensis</name>
    <dbReference type="NCBI Taxonomy" id="1591085"/>
    <lineage>
        <taxon>Bacteria</taxon>
        <taxon>Pseudomonadati</taxon>
        <taxon>Bacteroidota</taxon>
        <taxon>Cytophagia</taxon>
        <taxon>Cytophagales</taxon>
        <taxon>Spirosomataceae</taxon>
        <taxon>Dyadobacter</taxon>
    </lineage>
</organism>
<keyword evidence="2" id="KW-1185">Reference proteome</keyword>
<dbReference type="Proteomes" id="UP000241964">
    <property type="component" value="Unassembled WGS sequence"/>
</dbReference>
<evidence type="ECO:0000313" key="1">
    <source>
        <dbReference type="EMBL" id="PSL23495.1"/>
    </source>
</evidence>
<comment type="caution">
    <text evidence="1">The sequence shown here is derived from an EMBL/GenBank/DDBJ whole genome shotgun (WGS) entry which is preliminary data.</text>
</comment>
<sequence length="68" mass="7754">MNQVKMWGVIGRSGRIDKDLNGCPMVFKSKSFAQQNCYEGNKVVAVWVTIERKAPYSRAVKTIMKEVM</sequence>
<evidence type="ECO:0000313" key="2">
    <source>
        <dbReference type="Proteomes" id="UP000241964"/>
    </source>
</evidence>